<dbReference type="GeneID" id="78530042"/>
<dbReference type="Proteomes" id="UP000070093">
    <property type="component" value="Unassembled WGS sequence"/>
</dbReference>
<protein>
    <submittedName>
        <fullName evidence="1">Uncharacterized protein</fullName>
    </submittedName>
</protein>
<dbReference type="RefSeq" id="WP_004339079.1">
    <property type="nucleotide sequence ID" value="NZ_CAUPGI010000039.1"/>
</dbReference>
<organism evidence="1 2">
    <name type="scientific">Prevotella bivia</name>
    <dbReference type="NCBI Taxonomy" id="28125"/>
    <lineage>
        <taxon>Bacteria</taxon>
        <taxon>Pseudomonadati</taxon>
        <taxon>Bacteroidota</taxon>
        <taxon>Bacteroidia</taxon>
        <taxon>Bacteroidales</taxon>
        <taxon>Prevotellaceae</taxon>
        <taxon>Prevotella</taxon>
    </lineage>
</organism>
<gene>
    <name evidence="1" type="ORF">HMPREF3202_01282</name>
</gene>
<reference evidence="1 2" key="1">
    <citation type="submission" date="2016-02" db="EMBL/GenBank/DDBJ databases">
        <authorList>
            <person name="Wen L."/>
            <person name="He K."/>
            <person name="Yang H."/>
        </authorList>
    </citation>
    <scope>NUCLEOTIDE SEQUENCE [LARGE SCALE GENOMIC DNA]</scope>
    <source>
        <strain evidence="1 2">GED7880</strain>
    </source>
</reference>
<evidence type="ECO:0000313" key="1">
    <source>
        <dbReference type="EMBL" id="KXO17250.1"/>
    </source>
</evidence>
<accession>A0A137SXY2</accession>
<proteinExistence type="predicted"/>
<sequence>MVKDFFITLILCSIALPIFSQRRGIVLSMETGMPIREVKVYTNNGQVAVTDYTGHYEIKQTFKSATFVKGNFVSLTLNNYEINDTTELLPKLNSLDEVIIWGKRKRIILNIQRAMQDNKYYYTPKAGFSFDLFSLFNKSKGLNKKERLKHDEIIKSY</sequence>
<dbReference type="AlphaFoldDB" id="A0A137SXY2"/>
<comment type="caution">
    <text evidence="1">The sequence shown here is derived from an EMBL/GenBank/DDBJ whole genome shotgun (WGS) entry which is preliminary data.</text>
</comment>
<dbReference type="PATRIC" id="fig|28125.4.peg.1270"/>
<dbReference type="STRING" id="28125.HMPREF3202_01282"/>
<dbReference type="SUPFAM" id="SSF49464">
    <property type="entry name" value="Carboxypeptidase regulatory domain-like"/>
    <property type="match status" value="1"/>
</dbReference>
<name>A0A137SXY2_9BACT</name>
<dbReference type="EMBL" id="LTAG01000053">
    <property type="protein sequence ID" value="KXO17250.1"/>
    <property type="molecule type" value="Genomic_DNA"/>
</dbReference>
<dbReference type="InterPro" id="IPR008969">
    <property type="entry name" value="CarboxyPept-like_regulatory"/>
</dbReference>
<evidence type="ECO:0000313" key="2">
    <source>
        <dbReference type="Proteomes" id="UP000070093"/>
    </source>
</evidence>